<dbReference type="FunFam" id="2.120.10.80:FF:000049">
    <property type="entry name" value="Cell polarity protein (Tea1)"/>
    <property type="match status" value="1"/>
</dbReference>
<dbReference type="STRING" id="215250.A0A316YHX6"/>
<feature type="compositionally biased region" description="Low complexity" evidence="7">
    <location>
        <begin position="472"/>
        <end position="512"/>
    </location>
</feature>
<feature type="coiled-coil region" evidence="6">
    <location>
        <begin position="1020"/>
        <end position="1075"/>
    </location>
</feature>
<dbReference type="Gene3D" id="2.120.10.80">
    <property type="entry name" value="Kelch-type beta propeller"/>
    <property type="match status" value="2"/>
</dbReference>
<feature type="coiled-coil region" evidence="6">
    <location>
        <begin position="1348"/>
        <end position="1375"/>
    </location>
</feature>
<dbReference type="PANTHER" id="PTHR46461:SF2">
    <property type="entry name" value="ATTRACTIN"/>
    <property type="match status" value="1"/>
</dbReference>
<evidence type="ECO:0000256" key="7">
    <source>
        <dbReference type="SAM" id="MobiDB-lite"/>
    </source>
</evidence>
<dbReference type="SUPFAM" id="SSF117281">
    <property type="entry name" value="Kelch motif"/>
    <property type="match status" value="1"/>
</dbReference>
<dbReference type="SUPFAM" id="SSF57997">
    <property type="entry name" value="Tropomyosin"/>
    <property type="match status" value="1"/>
</dbReference>
<dbReference type="OrthoDB" id="45365at2759"/>
<feature type="compositionally biased region" description="Gly residues" evidence="7">
    <location>
        <begin position="13"/>
        <end position="36"/>
    </location>
</feature>
<evidence type="ECO:0000256" key="1">
    <source>
        <dbReference type="ARBA" id="ARBA00004496"/>
    </source>
</evidence>
<feature type="coiled-coil region" evidence="6">
    <location>
        <begin position="770"/>
        <end position="811"/>
    </location>
</feature>
<evidence type="ECO:0000256" key="2">
    <source>
        <dbReference type="ARBA" id="ARBA00022441"/>
    </source>
</evidence>
<feature type="compositionally biased region" description="Basic and acidic residues" evidence="7">
    <location>
        <begin position="1413"/>
        <end position="1423"/>
    </location>
</feature>
<sequence>MDGPGGPPYAPGAGPGGAAGAGAAGAGAGGPPGGVSGLPPSSASGPPPLQQGGQTRSQPVVYPWSQRSLTMNPPRFLDESRQVPPGAVSPSPFPRYGHAANSIASPAGEVYLFGGLVRESVKNDLYIGAMTLGGVNATLVQTTGEIPPPRVGHATILVSNVLILWGGDTKVRADDKQDEGLYLLNLSTREWTRVKHASEDPSAGPVGRYGHTVSIVGSRFYVFGGQVDGTFMNDLWTFDLNSLKGTPTWQVLKPTGELPPRRTGHASVTCKDKIYIFGGTDGQYHYNDTWCYDIATNAWKELSCIGYIPVPREGHATCLVDDVMYIFGGRGVDGKDLGDLASFKISNQRWYMFANMGPSPSGRSGHALATFQSKVVVLGGESFTGAKPDDPSIVYVLDTAKIKYPPDNGSKTGTTSRKSTAPGSVDGSRSMSPNSTAGPSGPERSVSPTQRGPIPPRQGQNEGSLVGILANQQQQQQQSPPSQIMQQQQQQQQQPLSQYTQQGQPSQQRSPQEYPQRAISPTQQAIREQRSANPLQSGAGTPLGQYPQSPAAAGAAAAAHVQQFQQQQAAVAAAQRQQGGGGAGSPSAVNAGSTTATNYMTGSPAPQDAFHYGQAPAQNGFVSKAATSASPTTGVSAAEVEGLKKREAWMKAALSLAVKRGFVAPDQLEMPDGTSASARTTPDLGLDDIDTGLEGSEKDKVVRAIVTLKTQLSYAKASIAQQAQSEADRIAESDRARSAALQEAAFYRAKLHAIETHNPSEVSRLDRERQTQFEKQLSDALREVSEQERQINRLREELNLEQQLRSSAEERLSETAKRAMAAEGAQMKAHDELAALQKRTYNHESLLRDHKERVASLTSLVARHQADHESARSQLDEANGSVGRHVMALTELQAALAAATARASEHERMHFQHRDLAQQHESTVHRLRNELQAKTAESDNHSARAAELENIAAVHREEATTHRTAASNSLASLLAMHQDLKARRDTADGSVPTHINDKMRALTEETEQLRQLHSTSKTAADSATSSLQEMRERNISLEKQHSGLQSELSAMRSQLAIALQEVARLKDQHSSKELELRDRSRAVEAAQVKTSLLRQVMVERGLAVPGDEELSAKSGYAEKRIKELEEEVDASSRELQETEHRLRDASSRVEELQREVEHSNAAGQRAAAGGADASALAASEKRAQLAEREVVETTNTFKERLAQLENDYQTAVQFVKGSEKMLRRMKDELTKYKSENAQLQSEVAALKSGQSVPVDGEAAKDIEALRTRLVQLTHQNEEVSVENRELERRLAALEAEVSRLDGSLQGVRRELQETLALNQHLSSELALASKGGNGAGAGANGTALAKDLDAAQVHVEQLKAENTSLAQRLQDTEDKFQLLLGRMETGNPGSDGLNTAAHEGETRDSQAFSITSELDKWERDRDQAAAAQP</sequence>
<dbReference type="SMART" id="SM00612">
    <property type="entry name" value="Kelch"/>
    <property type="match status" value="3"/>
</dbReference>
<dbReference type="RefSeq" id="XP_025374911.1">
    <property type="nucleotide sequence ID" value="XM_025518966.1"/>
</dbReference>
<feature type="compositionally biased region" description="Polar residues" evidence="7">
    <location>
        <begin position="427"/>
        <end position="438"/>
    </location>
</feature>
<proteinExistence type="predicted"/>
<comment type="subcellular location">
    <subcellularLocation>
        <location evidence="1">Cytoplasm</location>
    </subcellularLocation>
</comment>
<feature type="compositionally biased region" description="Low complexity" evidence="7">
    <location>
        <begin position="409"/>
        <end position="420"/>
    </location>
</feature>
<organism evidence="8 9">
    <name type="scientific">Acaromyces ingoldii</name>
    <dbReference type="NCBI Taxonomy" id="215250"/>
    <lineage>
        <taxon>Eukaryota</taxon>
        <taxon>Fungi</taxon>
        <taxon>Dikarya</taxon>
        <taxon>Basidiomycota</taxon>
        <taxon>Ustilaginomycotina</taxon>
        <taxon>Exobasidiomycetes</taxon>
        <taxon>Exobasidiales</taxon>
        <taxon>Cryptobasidiaceae</taxon>
        <taxon>Acaromyces</taxon>
    </lineage>
</organism>
<dbReference type="Gene3D" id="1.20.5.170">
    <property type="match status" value="1"/>
</dbReference>
<evidence type="ECO:0000313" key="8">
    <source>
        <dbReference type="EMBL" id="PWN87713.1"/>
    </source>
</evidence>
<feature type="region of interest" description="Disordered" evidence="7">
    <location>
        <begin position="1"/>
        <end position="58"/>
    </location>
</feature>
<dbReference type="Pfam" id="PF24681">
    <property type="entry name" value="Kelch_KLHDC2_KLHL20_DRC7"/>
    <property type="match status" value="1"/>
</dbReference>
<feature type="region of interest" description="Disordered" evidence="7">
    <location>
        <begin position="404"/>
        <end position="551"/>
    </location>
</feature>
<feature type="region of interest" description="Disordered" evidence="7">
    <location>
        <begin position="570"/>
        <end position="613"/>
    </location>
</feature>
<keyword evidence="5 6" id="KW-0175">Coiled coil</keyword>
<dbReference type="GeneID" id="37040882"/>
<evidence type="ECO:0000256" key="6">
    <source>
        <dbReference type="SAM" id="Coils"/>
    </source>
</evidence>
<feature type="compositionally biased region" description="Polar residues" evidence="7">
    <location>
        <begin position="519"/>
        <end position="539"/>
    </location>
</feature>
<feature type="compositionally biased region" description="Pro residues" evidence="7">
    <location>
        <begin position="1"/>
        <end position="10"/>
    </location>
</feature>
<evidence type="ECO:0008006" key="10">
    <source>
        <dbReference type="Google" id="ProtNLM"/>
    </source>
</evidence>
<feature type="coiled-coil region" evidence="6">
    <location>
        <begin position="847"/>
        <end position="951"/>
    </location>
</feature>
<accession>A0A316YHX6</accession>
<dbReference type="InterPro" id="IPR015915">
    <property type="entry name" value="Kelch-typ_b-propeller"/>
</dbReference>
<keyword evidence="3" id="KW-0963">Cytoplasm</keyword>
<protein>
    <recommendedName>
        <fullName evidence="10">Galactose oxidase</fullName>
    </recommendedName>
</protein>
<dbReference type="EMBL" id="KZ819639">
    <property type="protein sequence ID" value="PWN87713.1"/>
    <property type="molecule type" value="Genomic_DNA"/>
</dbReference>
<dbReference type="InterPro" id="IPR052637">
    <property type="entry name" value="KLHDC3-like"/>
</dbReference>
<keyword evidence="9" id="KW-1185">Reference proteome</keyword>
<dbReference type="InterPro" id="IPR006652">
    <property type="entry name" value="Kelch_1"/>
</dbReference>
<dbReference type="PANTHER" id="PTHR46461">
    <property type="entry name" value="KELCH DOMAIN-CONTAINING PROTEIN 3"/>
    <property type="match status" value="1"/>
</dbReference>
<feature type="region of interest" description="Disordered" evidence="7">
    <location>
        <begin position="1382"/>
        <end position="1429"/>
    </location>
</feature>
<evidence type="ECO:0000256" key="4">
    <source>
        <dbReference type="ARBA" id="ARBA00022737"/>
    </source>
</evidence>
<dbReference type="Proteomes" id="UP000245768">
    <property type="component" value="Unassembled WGS sequence"/>
</dbReference>
<reference evidence="8 9" key="1">
    <citation type="journal article" date="2018" name="Mol. Biol. Evol.">
        <title>Broad Genomic Sampling Reveals a Smut Pathogenic Ancestry of the Fungal Clade Ustilaginomycotina.</title>
        <authorList>
            <person name="Kijpornyongpan T."/>
            <person name="Mondo S.J."/>
            <person name="Barry K."/>
            <person name="Sandor L."/>
            <person name="Lee J."/>
            <person name="Lipzen A."/>
            <person name="Pangilinan J."/>
            <person name="LaButti K."/>
            <person name="Hainaut M."/>
            <person name="Henrissat B."/>
            <person name="Grigoriev I.V."/>
            <person name="Spatafora J.W."/>
            <person name="Aime M.C."/>
        </authorList>
    </citation>
    <scope>NUCLEOTIDE SEQUENCE [LARGE SCALE GENOMIC DNA]</scope>
    <source>
        <strain evidence="8 9">MCA 4198</strain>
    </source>
</reference>
<dbReference type="InParanoid" id="A0A316YHX6"/>
<evidence type="ECO:0000313" key="9">
    <source>
        <dbReference type="Proteomes" id="UP000245768"/>
    </source>
</evidence>
<feature type="compositionally biased region" description="Low complexity" evidence="7">
    <location>
        <begin position="1161"/>
        <end position="1175"/>
    </location>
</feature>
<feature type="region of interest" description="Disordered" evidence="7">
    <location>
        <begin position="1155"/>
        <end position="1175"/>
    </location>
</feature>
<dbReference type="GO" id="GO:0003682">
    <property type="term" value="F:chromatin binding"/>
    <property type="evidence" value="ECO:0007669"/>
    <property type="project" value="InterPro"/>
</dbReference>
<keyword evidence="4" id="KW-0677">Repeat</keyword>
<feature type="region of interest" description="Disordered" evidence="7">
    <location>
        <begin position="71"/>
        <end position="90"/>
    </location>
</feature>
<keyword evidence="2" id="KW-0880">Kelch repeat</keyword>
<evidence type="ECO:0000256" key="3">
    <source>
        <dbReference type="ARBA" id="ARBA00022490"/>
    </source>
</evidence>
<dbReference type="GO" id="GO:0005737">
    <property type="term" value="C:cytoplasm"/>
    <property type="evidence" value="ECO:0007669"/>
    <property type="project" value="UniProtKB-SubCell"/>
</dbReference>
<evidence type="ECO:0000256" key="5">
    <source>
        <dbReference type="ARBA" id="ARBA00023054"/>
    </source>
</evidence>
<name>A0A316YHX6_9BASI</name>
<gene>
    <name evidence="8" type="ORF">FA10DRAFT_233995</name>
</gene>